<evidence type="ECO:0000256" key="1">
    <source>
        <dbReference type="SAM" id="MobiDB-lite"/>
    </source>
</evidence>
<feature type="compositionally biased region" description="Acidic residues" evidence="1">
    <location>
        <begin position="1"/>
        <end position="23"/>
    </location>
</feature>
<protein>
    <submittedName>
        <fullName evidence="2">Uncharacterized protein</fullName>
    </submittedName>
</protein>
<name>A0A6B3C8N6_9ACTN</name>
<accession>A0A6B3C8N6</accession>
<proteinExistence type="predicted"/>
<organism evidence="2">
    <name type="scientific">Streptomyces sp. SID12501</name>
    <dbReference type="NCBI Taxonomy" id="2706042"/>
    <lineage>
        <taxon>Bacteria</taxon>
        <taxon>Bacillati</taxon>
        <taxon>Actinomycetota</taxon>
        <taxon>Actinomycetes</taxon>
        <taxon>Kitasatosporales</taxon>
        <taxon>Streptomycetaceae</taxon>
        <taxon>Streptomyces</taxon>
    </lineage>
</organism>
<sequence>ESGGETLDEEAATTRDEMDEGLAFEDVHAEPAPDHPGRAARPSTTTTDGEEGR</sequence>
<feature type="non-terminal residue" evidence="2">
    <location>
        <position position="1"/>
    </location>
</feature>
<feature type="compositionally biased region" description="Basic and acidic residues" evidence="1">
    <location>
        <begin position="25"/>
        <end position="37"/>
    </location>
</feature>
<dbReference type="AlphaFoldDB" id="A0A6B3C8N6"/>
<feature type="region of interest" description="Disordered" evidence="1">
    <location>
        <begin position="1"/>
        <end position="53"/>
    </location>
</feature>
<dbReference type="EMBL" id="JAAGLU010000480">
    <property type="protein sequence ID" value="NEC93091.1"/>
    <property type="molecule type" value="Genomic_DNA"/>
</dbReference>
<reference evidence="2" key="1">
    <citation type="submission" date="2020-01" db="EMBL/GenBank/DDBJ databases">
        <title>Insect and environment-associated Actinomycetes.</title>
        <authorList>
            <person name="Currrie C."/>
            <person name="Chevrette M."/>
            <person name="Carlson C."/>
            <person name="Stubbendieck R."/>
            <person name="Wendt-Pienkowski E."/>
        </authorList>
    </citation>
    <scope>NUCLEOTIDE SEQUENCE</scope>
    <source>
        <strain evidence="2">SID12501</strain>
    </source>
</reference>
<evidence type="ECO:0000313" key="2">
    <source>
        <dbReference type="EMBL" id="NEC93091.1"/>
    </source>
</evidence>
<gene>
    <name evidence="2" type="ORF">G3I71_46880</name>
</gene>
<comment type="caution">
    <text evidence="2">The sequence shown here is derived from an EMBL/GenBank/DDBJ whole genome shotgun (WGS) entry which is preliminary data.</text>
</comment>